<dbReference type="EMBL" id="MCFL01000006">
    <property type="protein sequence ID" value="ORZ39117.1"/>
    <property type="molecule type" value="Genomic_DNA"/>
</dbReference>
<evidence type="ECO:0000313" key="3">
    <source>
        <dbReference type="Proteomes" id="UP000193411"/>
    </source>
</evidence>
<dbReference type="Proteomes" id="UP000193411">
    <property type="component" value="Unassembled WGS sequence"/>
</dbReference>
<protein>
    <submittedName>
        <fullName evidence="2">Uncharacterized protein</fullName>
    </submittedName>
</protein>
<feature type="compositionally biased region" description="Pro residues" evidence="1">
    <location>
        <begin position="869"/>
        <end position="889"/>
    </location>
</feature>
<dbReference type="AlphaFoldDB" id="A0A1Y2HWW8"/>
<dbReference type="SUPFAM" id="SSF81901">
    <property type="entry name" value="HCP-like"/>
    <property type="match status" value="1"/>
</dbReference>
<dbReference type="InterPro" id="IPR011990">
    <property type="entry name" value="TPR-like_helical_dom_sf"/>
</dbReference>
<dbReference type="OrthoDB" id="5768471at2759"/>
<dbReference type="Gene3D" id="1.25.40.10">
    <property type="entry name" value="Tetratricopeptide repeat domain"/>
    <property type="match status" value="1"/>
</dbReference>
<organism evidence="2 3">
    <name type="scientific">Catenaria anguillulae PL171</name>
    <dbReference type="NCBI Taxonomy" id="765915"/>
    <lineage>
        <taxon>Eukaryota</taxon>
        <taxon>Fungi</taxon>
        <taxon>Fungi incertae sedis</taxon>
        <taxon>Blastocladiomycota</taxon>
        <taxon>Blastocladiomycetes</taxon>
        <taxon>Blastocladiales</taxon>
        <taxon>Catenariaceae</taxon>
        <taxon>Catenaria</taxon>
    </lineage>
</organism>
<name>A0A1Y2HWW8_9FUNG</name>
<gene>
    <name evidence="2" type="ORF">BCR44DRAFT_1427231</name>
</gene>
<comment type="caution">
    <text evidence="2">The sequence shown here is derived from an EMBL/GenBank/DDBJ whole genome shotgun (WGS) entry which is preliminary data.</text>
</comment>
<keyword evidence="3" id="KW-1185">Reference proteome</keyword>
<sequence length="1143" mass="124029">MPFAIFRRSKPSKSAAASDDLPLACATVSTTNTDLTDLDAADQLVEDDVADGEDSHAAKGKRLQLALSAHSAHYSSDAAKQAKQQRQERYQRLAKADHLLQNPALTVTLAALSRYVPGVRHAASFLTVAVKIKNTGQEVYLKFNTVYSKVVALIQLVEDLVDRYSGKAAEALSDTHLNTFWDKMQASSVLFEKVTEEMKKFDDVKAWKQFVNSNVWKRVVDELDMMVDDLLADIHTHASLSGLAQQRRLLTQSSQLTDALAHHAKAINAHDQFMQVMVAELQDQANTRHAQHLALIDQIRDALAAQNLTMPYFRTLKNPEIAQLWAFAFGKAAFAMQSADALRAVLVAYLVREYPGMTPSMPEHAAARMLAQASLVAIEDLVPATPRGKKVMVTKLDDAFPLEPGIALPQALCWKVYGWAALVSVQVQSLAPRAATADVVQAAVKRVQIACKRTLVAWNVDTATLRYVLTQLRPTVGKSKSGALPARAQALVDAFVGVSAVVDQVLGGPATDVDWIADPESVAYKLYIDRFPAQVADAVNQVVEAGVAMGLDSDVAGKLCMSPAVVAKSQSAARLRAQKQLTALEHVLKWTSEDAAAYPLDALLADWAELTPAVDTCKRAQGVTRCGLRATLIQLAHGEAERILPRVARTLAVLASDPHVLHVLAIVPPNPDADYPFWGLLVDAPADECVPLELADDRADLALESLSAMARAAIVKHVVLGTRAVHLANERMGEVGGVYPLGISPASVLVGMNPLGQVVARVPPCAGVFAAAGPLDWNRDEYDEFVVPELRADERAWVEGVAADVARRADWYAVGKLVEGMFPELEEGGCEALQELVAGLCQGGEDVDVEDIVGRVVAIGAEAEKRAKPPTPPPESNLPPRPSALPSPTPFTTHADAETAFFTARNRIRNATGPLTAPDYDVDDALALLLAAGDHIPIAYVLAADMYYYGAVPRTPESWQIAQYLYARAADAKCDFAAAGLADVCLFHLVPTGPSDERDRVLQAKTLYDRALKFVDNPTLNMDLTPADRARVYAGLGDVCFSQAQAANDPGMYARARSYYQQAYERDPKSKRVLAKRALFRIMGLGGELVDRELGMKDLRAARSRDNPVHELRTRLAVYEMDGDDRGAQAVRRMVEVAEVPAH</sequence>
<proteinExistence type="predicted"/>
<reference evidence="2 3" key="1">
    <citation type="submission" date="2016-07" db="EMBL/GenBank/DDBJ databases">
        <title>Pervasive Adenine N6-methylation of Active Genes in Fungi.</title>
        <authorList>
            <consortium name="DOE Joint Genome Institute"/>
            <person name="Mondo S.J."/>
            <person name="Dannebaum R.O."/>
            <person name="Kuo R.C."/>
            <person name="Labutti K."/>
            <person name="Haridas S."/>
            <person name="Kuo A."/>
            <person name="Salamov A."/>
            <person name="Ahrendt S.R."/>
            <person name="Lipzen A."/>
            <person name="Sullivan W."/>
            <person name="Andreopoulos W.B."/>
            <person name="Clum A."/>
            <person name="Lindquist E."/>
            <person name="Daum C."/>
            <person name="Ramamoorthy G.K."/>
            <person name="Gryganskyi A."/>
            <person name="Culley D."/>
            <person name="Magnuson J.K."/>
            <person name="James T.Y."/>
            <person name="O'Malley M.A."/>
            <person name="Stajich J.E."/>
            <person name="Spatafora J.W."/>
            <person name="Visel A."/>
            <person name="Grigoriev I.V."/>
        </authorList>
    </citation>
    <scope>NUCLEOTIDE SEQUENCE [LARGE SCALE GENOMIC DNA]</scope>
    <source>
        <strain evidence="2 3">PL171</strain>
    </source>
</reference>
<evidence type="ECO:0000313" key="2">
    <source>
        <dbReference type="EMBL" id="ORZ39117.1"/>
    </source>
</evidence>
<accession>A0A1Y2HWW8</accession>
<feature type="region of interest" description="Disordered" evidence="1">
    <location>
        <begin position="864"/>
        <end position="890"/>
    </location>
</feature>
<evidence type="ECO:0000256" key="1">
    <source>
        <dbReference type="SAM" id="MobiDB-lite"/>
    </source>
</evidence>